<feature type="transmembrane region" description="Helical" evidence="1">
    <location>
        <begin position="32"/>
        <end position="53"/>
    </location>
</feature>
<evidence type="ECO:0008006" key="4">
    <source>
        <dbReference type="Google" id="ProtNLM"/>
    </source>
</evidence>
<dbReference type="EMBL" id="BSVB01000001">
    <property type="protein sequence ID" value="GMA96857.1"/>
    <property type="molecule type" value="Genomic_DNA"/>
</dbReference>
<dbReference type="Proteomes" id="UP001157034">
    <property type="component" value="Unassembled WGS sequence"/>
</dbReference>
<name>A0ABQ6KEL3_9MICO</name>
<keyword evidence="3" id="KW-1185">Reference proteome</keyword>
<organism evidence="2 3">
    <name type="scientific">Pseudolysinimonas kribbensis</name>
    <dbReference type="NCBI Taxonomy" id="433641"/>
    <lineage>
        <taxon>Bacteria</taxon>
        <taxon>Bacillati</taxon>
        <taxon>Actinomycetota</taxon>
        <taxon>Actinomycetes</taxon>
        <taxon>Micrococcales</taxon>
        <taxon>Microbacteriaceae</taxon>
        <taxon>Pseudolysinimonas</taxon>
    </lineage>
</organism>
<protein>
    <recommendedName>
        <fullName evidence="4">DUF4191 domain-containing protein</fullName>
    </recommendedName>
</protein>
<comment type="caution">
    <text evidence="2">The sequence shown here is derived from an EMBL/GenBank/DDBJ whole genome shotgun (WGS) entry which is preliminary data.</text>
</comment>
<sequence length="236" mass="25719">MARATEKPEKEPNRLVQMWRVFQMTRRYDGSIVWWLLACLLVPIAAGIVAGVLLSRDNVFGLVLYIIVGVLLGVLLGIIVLGRRAERAAYGGIEGQPGAVGAVLKNGLRRSWVGNEMPVNISPRTQDAVYRAVGRGGVVLIGEGPRSRTQPMLEKERANVARVLPNVPIHFIYVGPDPDATPLHRIVSRLRTFKSTLTKAEVAAVSSRLASLSRGMGGIGIPKGIDPRRVRAPRPR</sequence>
<feature type="transmembrane region" description="Helical" evidence="1">
    <location>
        <begin position="59"/>
        <end position="81"/>
    </location>
</feature>
<dbReference type="RefSeq" id="WP_284255349.1">
    <property type="nucleotide sequence ID" value="NZ_BAAAQO010000004.1"/>
</dbReference>
<dbReference type="InterPro" id="IPR025445">
    <property type="entry name" value="DUF4191"/>
</dbReference>
<keyword evidence="1" id="KW-1133">Transmembrane helix</keyword>
<accession>A0ABQ6KEL3</accession>
<dbReference type="Pfam" id="PF13829">
    <property type="entry name" value="DUF4191"/>
    <property type="match status" value="1"/>
</dbReference>
<evidence type="ECO:0000313" key="3">
    <source>
        <dbReference type="Proteomes" id="UP001157034"/>
    </source>
</evidence>
<reference evidence="3" key="1">
    <citation type="journal article" date="2019" name="Int. J. Syst. Evol. Microbiol.">
        <title>The Global Catalogue of Microorganisms (GCM) 10K type strain sequencing project: providing services to taxonomists for standard genome sequencing and annotation.</title>
        <authorList>
            <consortium name="The Broad Institute Genomics Platform"/>
            <consortium name="The Broad Institute Genome Sequencing Center for Infectious Disease"/>
            <person name="Wu L."/>
            <person name="Ma J."/>
        </authorList>
    </citation>
    <scope>NUCLEOTIDE SEQUENCE [LARGE SCALE GENOMIC DNA]</scope>
    <source>
        <strain evidence="3">NBRC 108894</strain>
    </source>
</reference>
<evidence type="ECO:0000256" key="1">
    <source>
        <dbReference type="SAM" id="Phobius"/>
    </source>
</evidence>
<proteinExistence type="predicted"/>
<evidence type="ECO:0000313" key="2">
    <source>
        <dbReference type="EMBL" id="GMA96857.1"/>
    </source>
</evidence>
<keyword evidence="1" id="KW-0812">Transmembrane</keyword>
<gene>
    <name evidence="2" type="ORF">GCM10025881_36810</name>
</gene>
<keyword evidence="1" id="KW-0472">Membrane</keyword>